<protein>
    <submittedName>
        <fullName evidence="1">Uncharacterized protein</fullName>
    </submittedName>
</protein>
<accession>A0ACB6F4X1</accession>
<keyword evidence="2" id="KW-1185">Reference proteome</keyword>
<evidence type="ECO:0000313" key="2">
    <source>
        <dbReference type="Proteomes" id="UP000293547"/>
    </source>
</evidence>
<organism evidence="1 2">
    <name type="scientific">Alternaria gaisen</name>
    <dbReference type="NCBI Taxonomy" id="167740"/>
    <lineage>
        <taxon>Eukaryota</taxon>
        <taxon>Fungi</taxon>
        <taxon>Dikarya</taxon>
        <taxon>Ascomycota</taxon>
        <taxon>Pezizomycotina</taxon>
        <taxon>Dothideomycetes</taxon>
        <taxon>Pleosporomycetidae</taxon>
        <taxon>Pleosporales</taxon>
        <taxon>Pleosporineae</taxon>
        <taxon>Pleosporaceae</taxon>
        <taxon>Alternaria</taxon>
        <taxon>Alternaria sect. Alternaria</taxon>
    </lineage>
</organism>
<dbReference type="Proteomes" id="UP000293547">
    <property type="component" value="Unassembled WGS sequence"/>
</dbReference>
<gene>
    <name evidence="1" type="ORF">AG0111_0g12325</name>
</gene>
<proteinExistence type="predicted"/>
<evidence type="ECO:0000313" key="1">
    <source>
        <dbReference type="EMBL" id="KAB2099481.1"/>
    </source>
</evidence>
<sequence length="602" mass="68772">MFVYEPIDLDRPAFRLLHLLRGKWSDVECTMYQAYIGGDDTIPYNALSYHWGGTHKTSTVKVNGKYLNITENLHSALQHLRSETEDKEVVVWLGQAALEINILFESLQRLEEHSLLYGHGHRHWDLTQWKEAWVSIPKDSDYRLRVGLNLLLSSPWFKRVWILQEIANAKKASIRCGAKSIRALVFALAPSLIGIKPQRHCQAVLDIMPGHLRQETWWNENRDLYNLLLKFRESEASDPRDKVYALLGISSDAQDTDRLRPDYMKDVKEVTRDTSLFLFGPSNSSYETMSVFLSDLTSRSVASFTELAEMSDVSDVNFFLKRRGLEVALPEDALKAAARNKRKGPAITTLLLQERRNEFRLTTGIIEAAKGNTTSGMETMVCLLRVCDVQVEVTIVRLRNGSMFYEDLAELWSKNTDDNLEGRMPVTRHTKVKLLIYLGHSSEAQGRMYDTAVQANSAKRQALIKQLMYLGAEVEDPMGTNFTNFAYRNRVKLLLDLDLDLGLEDKLPLEGYFTERHLLLTQLLEIGAHVEVQDKVQDELGDTLRSGRGHLRRMARSLLDRWVKDRGFSMGGSQVLLGDTHQNEPDTVSDEYSFGSFILEHE</sequence>
<comment type="caution">
    <text evidence="1">The sequence shown here is derived from an EMBL/GenBank/DDBJ whole genome shotgun (WGS) entry which is preliminary data.</text>
</comment>
<dbReference type="EMBL" id="PDWZ02000017">
    <property type="protein sequence ID" value="KAB2099481.1"/>
    <property type="molecule type" value="Genomic_DNA"/>
</dbReference>
<reference evidence="1 2" key="1">
    <citation type="journal article" date="2019" name="bioRxiv">
        <title>Genomics, evolutionary history and diagnostics of the Alternaria alternata species group including apple and Asian pear pathotypes.</title>
        <authorList>
            <person name="Armitage A.D."/>
            <person name="Cockerton H.M."/>
            <person name="Sreenivasaprasad S."/>
            <person name="Woodhall J.W."/>
            <person name="Lane C.R."/>
            <person name="Harrison R.J."/>
            <person name="Clarkson J.P."/>
        </authorList>
    </citation>
    <scope>NUCLEOTIDE SEQUENCE [LARGE SCALE GENOMIC DNA]</scope>
    <source>
        <strain evidence="1 2">FERA 650</strain>
    </source>
</reference>
<name>A0ACB6F4X1_9PLEO</name>